<keyword evidence="1" id="KW-0732">Signal</keyword>
<evidence type="ECO:0000313" key="2">
    <source>
        <dbReference type="EMBL" id="OUM90766.1"/>
    </source>
</evidence>
<evidence type="ECO:0000313" key="3">
    <source>
        <dbReference type="Proteomes" id="UP000196475"/>
    </source>
</evidence>
<proteinExistence type="predicted"/>
<accession>A0A1Y3PXB3</accession>
<feature type="signal peptide" evidence="1">
    <location>
        <begin position="1"/>
        <end position="26"/>
    </location>
</feature>
<gene>
    <name evidence="2" type="ORF">BAA01_07240</name>
</gene>
<feature type="chain" id="PRO_5011966088" evidence="1">
    <location>
        <begin position="27"/>
        <end position="313"/>
    </location>
</feature>
<reference evidence="3" key="1">
    <citation type="submission" date="2016-06" db="EMBL/GenBank/DDBJ databases">
        <authorList>
            <person name="Nascimento L."/>
            <person name="Pereira R.V."/>
            <person name="Martins L.F."/>
            <person name="Quaggio R.B."/>
            <person name="Silva A.M."/>
            <person name="Setubal J.C."/>
        </authorList>
    </citation>
    <scope>NUCLEOTIDE SEQUENCE [LARGE SCALE GENOMIC DNA]</scope>
</reference>
<sequence length="313" mass="35607">MKRLFNLVLTIFAFASLLFTSTITTANTGEPIEPMTINGKDLYRYDVTNTPLGKKIAEEATKRLESRYALRVNSDDLKVYDLSTKPGERDLLIIPHEMEVVSVTRNWNSNGPVRMSVITATTATPSEVTSDGDLDIQAATYNQVAGSCFNRYYEYAGSSLQGWMDSCYKLYKYSQSIWDGSSYKDLYAMFHYGSAKSSLDWMLTRASLWSRQHPNSSPMQWSDWNPRSDSSRNCGTVTLGFTYGVASVNMNFTQCDTWDITKYSTPGEFRNDWKGASINSEREVAYAVQVTVPQNGWPQWYLYQDLDFVLNRP</sequence>
<protein>
    <submittedName>
        <fullName evidence="2">Uncharacterized protein</fullName>
    </submittedName>
</protein>
<comment type="caution">
    <text evidence="2">The sequence shown here is derived from an EMBL/GenBank/DDBJ whole genome shotgun (WGS) entry which is preliminary data.</text>
</comment>
<name>A0A1Y3PXB3_9BACI</name>
<organism evidence="2 3">
    <name type="scientific">Bacillus thermozeamaize</name>
    <dbReference type="NCBI Taxonomy" id="230954"/>
    <lineage>
        <taxon>Bacteria</taxon>
        <taxon>Bacillati</taxon>
        <taxon>Bacillota</taxon>
        <taxon>Bacilli</taxon>
        <taxon>Bacillales</taxon>
        <taxon>Bacillaceae</taxon>
        <taxon>Bacillus</taxon>
    </lineage>
</organism>
<dbReference type="EMBL" id="LZRT01000010">
    <property type="protein sequence ID" value="OUM90766.1"/>
    <property type="molecule type" value="Genomic_DNA"/>
</dbReference>
<evidence type="ECO:0000256" key="1">
    <source>
        <dbReference type="SAM" id="SignalP"/>
    </source>
</evidence>
<dbReference type="AlphaFoldDB" id="A0A1Y3PXB3"/>
<dbReference type="Proteomes" id="UP000196475">
    <property type="component" value="Unassembled WGS sequence"/>
</dbReference>